<dbReference type="SUPFAM" id="SSF51735">
    <property type="entry name" value="NAD(P)-binding Rossmann-fold domains"/>
    <property type="match status" value="1"/>
</dbReference>
<dbReference type="Gene3D" id="3.40.50.720">
    <property type="entry name" value="NAD(P)-binding Rossmann-like Domain"/>
    <property type="match status" value="1"/>
</dbReference>
<dbReference type="PANTHER" id="PTHR43975">
    <property type="entry name" value="ZGC:101858"/>
    <property type="match status" value="1"/>
</dbReference>
<dbReference type="AlphaFoldDB" id="A0A5A7NPE1"/>
<dbReference type="Pfam" id="PF00106">
    <property type="entry name" value="adh_short"/>
    <property type="match status" value="1"/>
</dbReference>
<accession>A0A5A7NPE1</accession>
<reference evidence="1 2" key="1">
    <citation type="submission" date="2019-09" db="EMBL/GenBank/DDBJ databases">
        <title>Arthrobacter zafarii sp. nov., a moderately thermotolerant and halotolerant actinobacterium isolated from Cholistan desert soil of Pakistan.</title>
        <authorList>
            <person name="Amin A."/>
            <person name="Ahmed I."/>
            <person name="Khalid N."/>
            <person name="Schumann P."/>
            <person name="Busse H.J."/>
            <person name="Khan I.U."/>
            <person name="Li S."/>
            <person name="Li W.J."/>
        </authorList>
    </citation>
    <scope>NUCLEOTIDE SEQUENCE [LARGE SCALE GENOMIC DNA]</scope>
    <source>
        <strain evidence="1 2">NCCP-1664</strain>
    </source>
</reference>
<comment type="caution">
    <text evidence="1">The sequence shown here is derived from an EMBL/GenBank/DDBJ whole genome shotgun (WGS) entry which is preliminary data.</text>
</comment>
<evidence type="ECO:0000313" key="2">
    <source>
        <dbReference type="Proteomes" id="UP000325307"/>
    </source>
</evidence>
<dbReference type="InterPro" id="IPR002347">
    <property type="entry name" value="SDR_fam"/>
</dbReference>
<dbReference type="InterPro" id="IPR036291">
    <property type="entry name" value="NAD(P)-bd_dom_sf"/>
</dbReference>
<organism evidence="1 2">
    <name type="scientific">Zafaria cholistanensis</name>
    <dbReference type="NCBI Taxonomy" id="1682741"/>
    <lineage>
        <taxon>Bacteria</taxon>
        <taxon>Bacillati</taxon>
        <taxon>Actinomycetota</taxon>
        <taxon>Actinomycetes</taxon>
        <taxon>Micrococcales</taxon>
        <taxon>Micrococcaceae</taxon>
        <taxon>Zafaria</taxon>
    </lineage>
</organism>
<dbReference type="RefSeq" id="WP_149956398.1">
    <property type="nucleotide sequence ID" value="NZ_BKDJ01000005.1"/>
</dbReference>
<dbReference type="Pfam" id="PF13561">
    <property type="entry name" value="adh_short_C2"/>
    <property type="match status" value="1"/>
</dbReference>
<evidence type="ECO:0000313" key="1">
    <source>
        <dbReference type="EMBL" id="GER22773.1"/>
    </source>
</evidence>
<dbReference type="OrthoDB" id="9809287at2"/>
<protein>
    <submittedName>
        <fullName evidence="1">3-alpha-hydroxysteroid dehydrogenase</fullName>
    </submittedName>
</protein>
<dbReference type="PRINTS" id="PR00081">
    <property type="entry name" value="GDHRDH"/>
</dbReference>
<name>A0A5A7NPE1_9MICC</name>
<gene>
    <name evidence="1" type="ORF">NCCP1664_12700</name>
</gene>
<dbReference type="Proteomes" id="UP000325307">
    <property type="component" value="Unassembled WGS sequence"/>
</dbReference>
<sequence>MTNTELPIAITGVASGIGAATAALLSGAGATLIGIDRTVPAAFSGTFVQADLSTPGGARAAAAKVAAAAPQGLGGLANIAGVPGTAPWRTVLGVNVFGLRELTRALAPTLAEGAAVVNLASSVAFQWRGLAEACARFSLAEDMEAALDSVSGDEHATGESYLFSKQCVRFLTERLSAELLPRRIRVNSVSPGPVQTPILEDFKNDHGRDKVEGAAQLLGRFGEPEDIARVVAFLLSDAAAWVNGSDLRVDGGLTAYRTTGALVAG</sequence>
<dbReference type="PANTHER" id="PTHR43975:SF2">
    <property type="entry name" value="EG:BACR7A4.14 PROTEIN-RELATED"/>
    <property type="match status" value="1"/>
</dbReference>
<dbReference type="EMBL" id="BKDJ01000005">
    <property type="protein sequence ID" value="GER22773.1"/>
    <property type="molecule type" value="Genomic_DNA"/>
</dbReference>
<proteinExistence type="predicted"/>
<keyword evidence="2" id="KW-1185">Reference proteome</keyword>